<evidence type="ECO:0000313" key="2">
    <source>
        <dbReference type="EMBL" id="CCC50750.1"/>
    </source>
</evidence>
<keyword evidence="1" id="KW-0472">Membrane</keyword>
<proteinExistence type="predicted"/>
<reference evidence="2" key="1">
    <citation type="journal article" date="2012" name="Proc. Natl. Acad. Sci. U.S.A.">
        <title>Antigenic diversity is generated by distinct evolutionary mechanisms in African trypanosome species.</title>
        <authorList>
            <person name="Jackson A.P."/>
            <person name="Berry A."/>
            <person name="Aslett M."/>
            <person name="Allison H.C."/>
            <person name="Burton P."/>
            <person name="Vavrova-Anderson J."/>
            <person name="Brown R."/>
            <person name="Browne H."/>
            <person name="Corton N."/>
            <person name="Hauser H."/>
            <person name="Gamble J."/>
            <person name="Gilderthorp R."/>
            <person name="Marcello L."/>
            <person name="McQuillan J."/>
            <person name="Otto T.D."/>
            <person name="Quail M.A."/>
            <person name="Sanders M.J."/>
            <person name="van Tonder A."/>
            <person name="Ginger M.L."/>
            <person name="Field M.C."/>
            <person name="Barry J.D."/>
            <person name="Hertz-Fowler C."/>
            <person name="Berriman M."/>
        </authorList>
    </citation>
    <scope>NUCLEOTIDE SEQUENCE</scope>
    <source>
        <strain evidence="2">Y486</strain>
    </source>
</reference>
<sequence length="138" mass="16274">MVLNCWYISIARGTIHLCLLLIFFFFFKKKDKKERKSSLLIPTITATSFSLKPCLLPFHFLPSLAMFFKTGFHFTLTVVPKWNLLALLPRLLTRSGAMPKYCSFPVREIHWVLFTKRWPIEGTLWPHHGQTLRMFLLM</sequence>
<organism evidence="2">
    <name type="scientific">Trypanosoma vivax (strain Y486)</name>
    <dbReference type="NCBI Taxonomy" id="1055687"/>
    <lineage>
        <taxon>Eukaryota</taxon>
        <taxon>Discoba</taxon>
        <taxon>Euglenozoa</taxon>
        <taxon>Kinetoplastea</taxon>
        <taxon>Metakinetoplastina</taxon>
        <taxon>Trypanosomatida</taxon>
        <taxon>Trypanosomatidae</taxon>
        <taxon>Trypanosoma</taxon>
        <taxon>Duttonella</taxon>
    </lineage>
</organism>
<protein>
    <submittedName>
        <fullName evidence="2">Uncharacterized protein</fullName>
    </submittedName>
</protein>
<feature type="transmembrane region" description="Helical" evidence="1">
    <location>
        <begin position="39"/>
        <end position="60"/>
    </location>
</feature>
<dbReference type="VEuPathDB" id="TriTrypDB:TvY486_0905710"/>
<keyword evidence="1" id="KW-1133">Transmembrane helix</keyword>
<feature type="transmembrane region" description="Helical" evidence="1">
    <location>
        <begin position="72"/>
        <end position="92"/>
    </location>
</feature>
<evidence type="ECO:0000256" key="1">
    <source>
        <dbReference type="SAM" id="Phobius"/>
    </source>
</evidence>
<keyword evidence="1" id="KW-0812">Transmembrane</keyword>
<accession>G0U394</accession>
<dbReference type="EMBL" id="HE573025">
    <property type="protein sequence ID" value="CCC50750.1"/>
    <property type="molecule type" value="Genomic_DNA"/>
</dbReference>
<gene>
    <name evidence="2" type="ORF">TVY486_0905710</name>
</gene>
<dbReference type="AlphaFoldDB" id="G0U394"/>
<feature type="transmembrane region" description="Helical" evidence="1">
    <location>
        <begin position="6"/>
        <end position="27"/>
    </location>
</feature>
<name>G0U394_TRYVY</name>